<accession>W0RPL1</accession>
<dbReference type="RefSeq" id="WP_025413769.1">
    <property type="nucleotide sequence ID" value="NZ_CP007129.1"/>
</dbReference>
<keyword evidence="2" id="KW-1185">Reference proteome</keyword>
<keyword evidence="1" id="KW-0614">Plasmid</keyword>
<dbReference type="AlphaFoldDB" id="W0RPL1"/>
<gene>
    <name evidence="1" type="ORF">J421_4892</name>
</gene>
<geneLocation type="plasmid" evidence="1 2">
    <name>1</name>
</geneLocation>
<dbReference type="Proteomes" id="UP000019151">
    <property type="component" value="Plasmid 1"/>
</dbReference>
<dbReference type="KEGG" id="gba:J421_4892"/>
<dbReference type="EMBL" id="CP007129">
    <property type="protein sequence ID" value="AHG92427.1"/>
    <property type="molecule type" value="Genomic_DNA"/>
</dbReference>
<protein>
    <submittedName>
        <fullName evidence="1">Uncharacterized protein</fullName>
    </submittedName>
</protein>
<organism evidence="1 2">
    <name type="scientific">Gemmatirosa kalamazoonensis</name>
    <dbReference type="NCBI Taxonomy" id="861299"/>
    <lineage>
        <taxon>Bacteria</taxon>
        <taxon>Pseudomonadati</taxon>
        <taxon>Gemmatimonadota</taxon>
        <taxon>Gemmatimonadia</taxon>
        <taxon>Gemmatimonadales</taxon>
        <taxon>Gemmatimonadaceae</taxon>
        <taxon>Gemmatirosa</taxon>
    </lineage>
</organism>
<dbReference type="HOGENOM" id="CLU_2478905_0_0_0"/>
<proteinExistence type="predicted"/>
<evidence type="ECO:0000313" key="1">
    <source>
        <dbReference type="EMBL" id="AHG92427.1"/>
    </source>
</evidence>
<evidence type="ECO:0000313" key="2">
    <source>
        <dbReference type="Proteomes" id="UP000019151"/>
    </source>
</evidence>
<name>W0RPL1_9BACT</name>
<dbReference type="OrthoDB" id="5955795at2"/>
<reference evidence="1 2" key="1">
    <citation type="journal article" date="2014" name="Genome Announc.">
        <title>Genome Sequence and Methylome of Soil Bacterium Gemmatirosa kalamazoonensis KBS708T, a Member of the Rarely Cultivated Gemmatimonadetes Phylum.</title>
        <authorList>
            <person name="Debruyn J.M."/>
            <person name="Radosevich M."/>
            <person name="Wommack K.E."/>
            <person name="Polson S.W."/>
            <person name="Hauser L.J."/>
            <person name="Fawaz M.N."/>
            <person name="Korlach J."/>
            <person name="Tsai Y.C."/>
        </authorList>
    </citation>
    <scope>NUCLEOTIDE SEQUENCE [LARGE SCALE GENOMIC DNA]</scope>
    <source>
        <strain evidence="1 2">KBS708</strain>
        <plasmid evidence="2">Plasmid 1</plasmid>
    </source>
</reference>
<sequence length="87" mass="9352">MADNQDRAQLLSHEEIVKHFLGAKAVDFNALGKFVANFGESIVISGRGDYGVRFGHYNILACFNIGPPVFNGADIARSGIASEVLGR</sequence>
<dbReference type="InParanoid" id="W0RPL1"/>